<evidence type="ECO:0000313" key="4">
    <source>
        <dbReference type="Proteomes" id="UP000193411"/>
    </source>
</evidence>
<dbReference type="SUPFAM" id="SSF54928">
    <property type="entry name" value="RNA-binding domain, RBD"/>
    <property type="match status" value="1"/>
</dbReference>
<dbReference type="PANTHER" id="PTHR32343">
    <property type="entry name" value="SERINE/ARGININE-RICH SPLICING FACTOR"/>
    <property type="match status" value="1"/>
</dbReference>
<dbReference type="OrthoDB" id="7763451at2759"/>
<dbReference type="PANTHER" id="PTHR32343:SF10">
    <property type="entry name" value="RNA-BINDING REGION RNP-1 DOMAIN-CONTAINING PROTEIN"/>
    <property type="match status" value="1"/>
</dbReference>
<proteinExistence type="predicted"/>
<sequence length="240" mass="26275">MTTNFNITDLEATPNAVLVQNISANATEKAVKDFFSFCGKINRFELIAAGETQEAFILFDKESAANTARLLSNAVIVDRSVTVKSFFDAHDNDAAVAVEEDTKKAEAAQDKEHKPYTRVVAELLAEGYTLSEGIAKRGLAIDEQYSITKTLTAYFFSARARAEQLDEQYKVTDKLREIDAKYHVSENATSILSKTKELADKALATPAGQKVAQTVDAAKERALEVASETRAIVDEKKAAN</sequence>
<dbReference type="InterPro" id="IPR012677">
    <property type="entry name" value="Nucleotide-bd_a/b_plait_sf"/>
</dbReference>
<keyword evidence="1" id="KW-0694">RNA-binding</keyword>
<dbReference type="SMART" id="SM00360">
    <property type="entry name" value="RRM"/>
    <property type="match status" value="1"/>
</dbReference>
<dbReference type="EMBL" id="MCFL01000004">
    <property type="protein sequence ID" value="ORZ39978.1"/>
    <property type="molecule type" value="Genomic_DNA"/>
</dbReference>
<accession>A0A1Y2HZE8</accession>
<dbReference type="Pfam" id="PF00076">
    <property type="entry name" value="RRM_1"/>
    <property type="match status" value="1"/>
</dbReference>
<name>A0A1Y2HZE8_9FUNG</name>
<feature type="domain" description="RRM" evidence="2">
    <location>
        <begin position="15"/>
        <end position="84"/>
    </location>
</feature>
<dbReference type="AlphaFoldDB" id="A0A1Y2HZE8"/>
<dbReference type="PROSITE" id="PS50102">
    <property type="entry name" value="RRM"/>
    <property type="match status" value="1"/>
</dbReference>
<dbReference type="Proteomes" id="UP000193411">
    <property type="component" value="Unassembled WGS sequence"/>
</dbReference>
<protein>
    <recommendedName>
        <fullName evidence="2">RRM domain-containing protein</fullName>
    </recommendedName>
</protein>
<organism evidence="3 4">
    <name type="scientific">Catenaria anguillulae PL171</name>
    <dbReference type="NCBI Taxonomy" id="765915"/>
    <lineage>
        <taxon>Eukaryota</taxon>
        <taxon>Fungi</taxon>
        <taxon>Fungi incertae sedis</taxon>
        <taxon>Blastocladiomycota</taxon>
        <taxon>Blastocladiomycetes</taxon>
        <taxon>Blastocladiales</taxon>
        <taxon>Catenariaceae</taxon>
        <taxon>Catenaria</taxon>
    </lineage>
</organism>
<gene>
    <name evidence="3" type="ORF">BCR44DRAFT_57375</name>
</gene>
<evidence type="ECO:0000313" key="3">
    <source>
        <dbReference type="EMBL" id="ORZ39978.1"/>
    </source>
</evidence>
<evidence type="ECO:0000259" key="2">
    <source>
        <dbReference type="PROSITE" id="PS50102"/>
    </source>
</evidence>
<dbReference type="InterPro" id="IPR035979">
    <property type="entry name" value="RBD_domain_sf"/>
</dbReference>
<feature type="non-terminal residue" evidence="3">
    <location>
        <position position="240"/>
    </location>
</feature>
<keyword evidence="4" id="KW-1185">Reference proteome</keyword>
<dbReference type="InterPro" id="IPR000504">
    <property type="entry name" value="RRM_dom"/>
</dbReference>
<dbReference type="STRING" id="765915.A0A1Y2HZE8"/>
<dbReference type="Gene3D" id="3.30.70.330">
    <property type="match status" value="1"/>
</dbReference>
<evidence type="ECO:0000256" key="1">
    <source>
        <dbReference type="PROSITE-ProRule" id="PRU00176"/>
    </source>
</evidence>
<reference evidence="3 4" key="1">
    <citation type="submission" date="2016-07" db="EMBL/GenBank/DDBJ databases">
        <title>Pervasive Adenine N6-methylation of Active Genes in Fungi.</title>
        <authorList>
            <consortium name="DOE Joint Genome Institute"/>
            <person name="Mondo S.J."/>
            <person name="Dannebaum R.O."/>
            <person name="Kuo R.C."/>
            <person name="Labutti K."/>
            <person name="Haridas S."/>
            <person name="Kuo A."/>
            <person name="Salamov A."/>
            <person name="Ahrendt S.R."/>
            <person name="Lipzen A."/>
            <person name="Sullivan W."/>
            <person name="Andreopoulos W.B."/>
            <person name="Clum A."/>
            <person name="Lindquist E."/>
            <person name="Daum C."/>
            <person name="Ramamoorthy G.K."/>
            <person name="Gryganskyi A."/>
            <person name="Culley D."/>
            <person name="Magnuson J.K."/>
            <person name="James T.Y."/>
            <person name="O'Malley M.A."/>
            <person name="Stajich J.E."/>
            <person name="Spatafora J.W."/>
            <person name="Visel A."/>
            <person name="Grigoriev I.V."/>
        </authorList>
    </citation>
    <scope>NUCLEOTIDE SEQUENCE [LARGE SCALE GENOMIC DNA]</scope>
    <source>
        <strain evidence="3 4">PL171</strain>
    </source>
</reference>
<dbReference type="GO" id="GO:0003723">
    <property type="term" value="F:RNA binding"/>
    <property type="evidence" value="ECO:0007669"/>
    <property type="project" value="UniProtKB-UniRule"/>
</dbReference>
<comment type="caution">
    <text evidence="3">The sequence shown here is derived from an EMBL/GenBank/DDBJ whole genome shotgun (WGS) entry which is preliminary data.</text>
</comment>